<dbReference type="Proteomes" id="UP000694564">
    <property type="component" value="Chromosome 3"/>
</dbReference>
<dbReference type="AlphaFoldDB" id="A0A8D2DEY7"/>
<keyword evidence="16" id="KW-1185">Reference proteome</keyword>
<keyword evidence="6 14" id="KW-0472">Membrane</keyword>
<keyword evidence="5 14" id="KW-1133">Transmembrane helix</keyword>
<evidence type="ECO:0000256" key="11">
    <source>
        <dbReference type="ARBA" id="ARBA00073330"/>
    </source>
</evidence>
<comment type="similarity">
    <text evidence="2">Belongs to the tetraspanin (TM4SF) family.</text>
</comment>
<keyword evidence="7" id="KW-1015">Disulfide bond</keyword>
<evidence type="ECO:0000256" key="5">
    <source>
        <dbReference type="ARBA" id="ARBA00022989"/>
    </source>
</evidence>
<evidence type="ECO:0000256" key="2">
    <source>
        <dbReference type="ARBA" id="ARBA00006840"/>
    </source>
</evidence>
<evidence type="ECO:0000256" key="6">
    <source>
        <dbReference type="ARBA" id="ARBA00023136"/>
    </source>
</evidence>
<dbReference type="Pfam" id="PF00335">
    <property type="entry name" value="Tetraspanin"/>
    <property type="match status" value="1"/>
</dbReference>
<comment type="subunit">
    <text evidence="10">Interacts with ADAM10.</text>
</comment>
<sequence>GCPLPRIRPVQPAGLCQPDAANQEPPFSVKSSLTTSHPGPPREDQVGAWSCCCCPCGVEHQAWTEGLGGRLAPSLPWGTSCLKYLTFLPNFLFSLLALLALTVGLWGLAVKGSLGSHWEDVLPPDPMLVLVLGALTVSMVSLFGCLGALCENRCLLRCFCRAVILFLVLEALAGALVAALWGPLQDSLEHSLRVAITHYQDSPNLHFLLDQVQLGLQCCGVDSYQDWQQNLYFNCSSPGMQACSLPASCCTNPREDGASMNTQCGFGALRLDEDAARRAVHLEGCGPVLLQWLHRSMPALGGCAIAIVLIQGTELLLATWLLRALAAHKAVEATEPGPL</sequence>
<dbReference type="OrthoDB" id="8122038at2759"/>
<evidence type="ECO:0000256" key="13">
    <source>
        <dbReference type="SAM" id="MobiDB-lite"/>
    </source>
</evidence>
<organism evidence="15 16">
    <name type="scientific">Sciurus vulgaris</name>
    <name type="common">Eurasian red squirrel</name>
    <dbReference type="NCBI Taxonomy" id="55149"/>
    <lineage>
        <taxon>Eukaryota</taxon>
        <taxon>Metazoa</taxon>
        <taxon>Chordata</taxon>
        <taxon>Craniata</taxon>
        <taxon>Vertebrata</taxon>
        <taxon>Euteleostomi</taxon>
        <taxon>Mammalia</taxon>
        <taxon>Eutheria</taxon>
        <taxon>Euarchontoglires</taxon>
        <taxon>Glires</taxon>
        <taxon>Rodentia</taxon>
        <taxon>Sciuromorpha</taxon>
        <taxon>Sciuridae</taxon>
        <taxon>Sciurinae</taxon>
        <taxon>Sciurini</taxon>
        <taxon>Sciurus</taxon>
    </lineage>
</organism>
<evidence type="ECO:0000256" key="7">
    <source>
        <dbReference type="ARBA" id="ARBA00023157"/>
    </source>
</evidence>
<dbReference type="GO" id="GO:0005886">
    <property type="term" value="C:plasma membrane"/>
    <property type="evidence" value="ECO:0007669"/>
    <property type="project" value="UniProtKB-SubCell"/>
</dbReference>
<evidence type="ECO:0000256" key="4">
    <source>
        <dbReference type="ARBA" id="ARBA00022692"/>
    </source>
</evidence>
<dbReference type="Gene3D" id="1.10.1450.10">
    <property type="entry name" value="Tetraspanin"/>
    <property type="match status" value="1"/>
</dbReference>
<dbReference type="InterPro" id="IPR008952">
    <property type="entry name" value="Tetraspanin_EC2_sf"/>
</dbReference>
<feature type="transmembrane region" description="Helical" evidence="14">
    <location>
        <begin position="162"/>
        <end position="182"/>
    </location>
</feature>
<dbReference type="SUPFAM" id="SSF48652">
    <property type="entry name" value="Tetraspanin"/>
    <property type="match status" value="1"/>
</dbReference>
<evidence type="ECO:0000256" key="10">
    <source>
        <dbReference type="ARBA" id="ARBA00065402"/>
    </source>
</evidence>
<keyword evidence="3" id="KW-1003">Cell membrane</keyword>
<evidence type="ECO:0000256" key="9">
    <source>
        <dbReference type="ARBA" id="ARBA00056995"/>
    </source>
</evidence>
<name>A0A8D2DEY7_SCIVU</name>
<feature type="transmembrane region" description="Helical" evidence="14">
    <location>
        <begin position="128"/>
        <end position="150"/>
    </location>
</feature>
<feature type="region of interest" description="Disordered" evidence="13">
    <location>
        <begin position="15"/>
        <end position="41"/>
    </location>
</feature>
<evidence type="ECO:0000313" key="16">
    <source>
        <dbReference type="Proteomes" id="UP000694564"/>
    </source>
</evidence>
<evidence type="ECO:0000256" key="1">
    <source>
        <dbReference type="ARBA" id="ARBA00004651"/>
    </source>
</evidence>
<reference evidence="15" key="2">
    <citation type="submission" date="2025-09" db="UniProtKB">
        <authorList>
            <consortium name="Ensembl"/>
        </authorList>
    </citation>
    <scope>IDENTIFICATION</scope>
</reference>
<dbReference type="PANTHER" id="PTHR19282">
    <property type="entry name" value="TETRASPANIN"/>
    <property type="match status" value="1"/>
</dbReference>
<evidence type="ECO:0000256" key="8">
    <source>
        <dbReference type="ARBA" id="ARBA00023180"/>
    </source>
</evidence>
<dbReference type="FunFam" id="1.10.1450.10:FF:000033">
    <property type="entry name" value="Tetraspanin"/>
    <property type="match status" value="1"/>
</dbReference>
<evidence type="ECO:0000256" key="14">
    <source>
        <dbReference type="SAM" id="Phobius"/>
    </source>
</evidence>
<dbReference type="InterPro" id="IPR018499">
    <property type="entry name" value="Tetraspanin/Peripherin"/>
</dbReference>
<comment type="subcellular location">
    <subcellularLocation>
        <location evidence="1">Cell membrane</location>
        <topology evidence="1">Multi-pass membrane protein</topology>
    </subcellularLocation>
</comment>
<dbReference type="PRINTS" id="PR00259">
    <property type="entry name" value="TMFOUR"/>
</dbReference>
<evidence type="ECO:0000256" key="3">
    <source>
        <dbReference type="ARBA" id="ARBA00022475"/>
    </source>
</evidence>
<proteinExistence type="inferred from homology"/>
<keyword evidence="8" id="KW-0325">Glycoprotein</keyword>
<dbReference type="GO" id="GO:0019899">
    <property type="term" value="F:enzyme binding"/>
    <property type="evidence" value="ECO:0007669"/>
    <property type="project" value="UniProtKB-ARBA"/>
</dbReference>
<feature type="transmembrane region" description="Helical" evidence="14">
    <location>
        <begin position="87"/>
        <end position="108"/>
    </location>
</feature>
<protein>
    <recommendedName>
        <fullName evidence="11">Tetraspanin-10</fullName>
    </recommendedName>
    <alternativeName>
        <fullName evidence="12">Oculospanin</fullName>
    </alternativeName>
</protein>
<accession>A0A8D2DEY7</accession>
<dbReference type="GeneTree" id="ENSGT00940000160874"/>
<dbReference type="Ensembl" id="ENSSVLT00005026939.1">
    <property type="protein sequence ID" value="ENSSVLP00005024237.1"/>
    <property type="gene ID" value="ENSSVLG00005019196.1"/>
</dbReference>
<evidence type="ECO:0000256" key="12">
    <source>
        <dbReference type="ARBA" id="ARBA00083961"/>
    </source>
</evidence>
<dbReference type="PANTHER" id="PTHR19282:SF550">
    <property type="entry name" value="TETRASPANIN-10"/>
    <property type="match status" value="1"/>
</dbReference>
<comment type="function">
    <text evidence="9">Part of TspanC8 subgroup, composed of 6 members that interact with the transmembrane metalloprotease ADAM10. This interaction is required for ADAM10 exit from the endoplasmic reticulum and for enzymatic maturation and trafficking to the cell surface as well as substrate specificity. Different TspanC8/ADAM10 complexes have distinct substrates.</text>
</comment>
<gene>
    <name evidence="15" type="primary">TSPAN10</name>
</gene>
<reference evidence="15" key="1">
    <citation type="submission" date="2025-08" db="UniProtKB">
        <authorList>
            <consortium name="Ensembl"/>
        </authorList>
    </citation>
    <scope>IDENTIFICATION</scope>
</reference>
<dbReference type="CDD" id="cd03167">
    <property type="entry name" value="oculospanin_like_LEL"/>
    <property type="match status" value="1"/>
</dbReference>
<keyword evidence="4 14" id="KW-0812">Transmembrane</keyword>
<evidence type="ECO:0000313" key="15">
    <source>
        <dbReference type="Ensembl" id="ENSSVLP00005024237.1"/>
    </source>
</evidence>